<organism evidence="10 11">
    <name type="scientific">Abyssobacteria bacterium (strain SURF_5)</name>
    <dbReference type="NCBI Taxonomy" id="2093360"/>
    <lineage>
        <taxon>Bacteria</taxon>
        <taxon>Pseudomonadati</taxon>
        <taxon>Candidatus Hydrogenedentota</taxon>
        <taxon>Candidatus Abyssobacteria</taxon>
    </lineage>
</organism>
<evidence type="ECO:0000256" key="4">
    <source>
        <dbReference type="ARBA" id="ARBA00022475"/>
    </source>
</evidence>
<comment type="similarity">
    <text evidence="2 8">Belongs to the CorA metal ion transporter (MIT) (TC 1.A.35) family.</text>
</comment>
<dbReference type="InterPro" id="IPR045863">
    <property type="entry name" value="CorA_TM1_TM2"/>
</dbReference>
<feature type="transmembrane region" description="Helical" evidence="8">
    <location>
        <begin position="341"/>
        <end position="361"/>
    </location>
</feature>
<evidence type="ECO:0000256" key="5">
    <source>
        <dbReference type="ARBA" id="ARBA00022692"/>
    </source>
</evidence>
<proteinExistence type="inferred from homology"/>
<dbReference type="NCBIfam" id="TIGR00383">
    <property type="entry name" value="corA"/>
    <property type="match status" value="1"/>
</dbReference>
<feature type="region of interest" description="Disordered" evidence="9">
    <location>
        <begin position="1"/>
        <end position="27"/>
    </location>
</feature>
<evidence type="ECO:0000256" key="6">
    <source>
        <dbReference type="ARBA" id="ARBA00022989"/>
    </source>
</evidence>
<dbReference type="FunFam" id="1.20.58.340:FF:000012">
    <property type="entry name" value="Magnesium transport protein CorA"/>
    <property type="match status" value="1"/>
</dbReference>
<dbReference type="PANTHER" id="PTHR46494:SF1">
    <property type="entry name" value="CORA FAMILY METAL ION TRANSPORTER (EUROFUNG)"/>
    <property type="match status" value="1"/>
</dbReference>
<dbReference type="SUPFAM" id="SSF143865">
    <property type="entry name" value="CorA soluble domain-like"/>
    <property type="match status" value="1"/>
</dbReference>
<dbReference type="Pfam" id="PF01544">
    <property type="entry name" value="CorA"/>
    <property type="match status" value="1"/>
</dbReference>
<evidence type="ECO:0000256" key="9">
    <source>
        <dbReference type="SAM" id="MobiDB-lite"/>
    </source>
</evidence>
<dbReference type="CDD" id="cd12828">
    <property type="entry name" value="TmCorA-like_1"/>
    <property type="match status" value="1"/>
</dbReference>
<dbReference type="EMBL" id="QZKU01000013">
    <property type="protein sequence ID" value="RJP26076.1"/>
    <property type="molecule type" value="Genomic_DNA"/>
</dbReference>
<feature type="transmembrane region" description="Helical" evidence="8">
    <location>
        <begin position="309"/>
        <end position="329"/>
    </location>
</feature>
<keyword evidence="8" id="KW-0406">Ion transport</keyword>
<dbReference type="InterPro" id="IPR045861">
    <property type="entry name" value="CorA_cytoplasmic_dom"/>
</dbReference>
<dbReference type="AlphaFoldDB" id="A0A3A4P6F5"/>
<reference evidence="10 11" key="1">
    <citation type="journal article" date="2017" name="ISME J.">
        <title>Energy and carbon metabolisms in a deep terrestrial subsurface fluid microbial community.</title>
        <authorList>
            <person name="Momper L."/>
            <person name="Jungbluth S.P."/>
            <person name="Lee M.D."/>
            <person name="Amend J.P."/>
        </authorList>
    </citation>
    <scope>NUCLEOTIDE SEQUENCE [LARGE SCALE GENOMIC DNA]</scope>
    <source>
        <strain evidence="10">SURF_5</strain>
    </source>
</reference>
<evidence type="ECO:0000313" key="11">
    <source>
        <dbReference type="Proteomes" id="UP000265882"/>
    </source>
</evidence>
<name>A0A3A4P6F5_ABYX5</name>
<sequence length="367" mass="42724">MPLQRQLPKRSQKAGAPPGSLIHLGKKREGNPRISVMDYDERRFEEREAAEVEELFEYLERPTVTWVNIDGIHQTDILDKMGRRYNLHPLVLEDILNTDQRPKAEDHGEFLYIVLKMLSLHNSFEKEGEDSAHLSVEVEAEQISLILGRNFVLSFQESEGDLFDPIRERIRTNKGRIRQMKADYLAYVLIDIIVDNYFAVLETFGDRIEALEDYLADSPTAESLHSLHIMKREMIFLRKFVWPLREMINALERGESPLIEPATLTYLRDVYDHTIHVIDTIETYRDMLSGMVDTYLTSISNRTNEVMKVLTIIATIFIPLSFITGMFGMNFAYIPMESWPSGFYITALLMFLVGALMLLYFRSKHWF</sequence>
<evidence type="ECO:0000256" key="8">
    <source>
        <dbReference type="RuleBase" id="RU362010"/>
    </source>
</evidence>
<evidence type="ECO:0000256" key="2">
    <source>
        <dbReference type="ARBA" id="ARBA00009765"/>
    </source>
</evidence>
<dbReference type="GO" id="GO:0015087">
    <property type="term" value="F:cobalt ion transmembrane transporter activity"/>
    <property type="evidence" value="ECO:0007669"/>
    <property type="project" value="UniProtKB-UniRule"/>
</dbReference>
<keyword evidence="3 8" id="KW-0813">Transport</keyword>
<dbReference type="GO" id="GO:0000287">
    <property type="term" value="F:magnesium ion binding"/>
    <property type="evidence" value="ECO:0007669"/>
    <property type="project" value="TreeGrafter"/>
</dbReference>
<dbReference type="Proteomes" id="UP000265882">
    <property type="component" value="Unassembled WGS sequence"/>
</dbReference>
<gene>
    <name evidence="8 10" type="primary">corA</name>
    <name evidence="10" type="ORF">C4520_01220</name>
</gene>
<keyword evidence="6 8" id="KW-1133">Transmembrane helix</keyword>
<accession>A0A3A4P6F5</accession>
<dbReference type="Gene3D" id="1.20.58.340">
    <property type="entry name" value="Magnesium transport protein CorA, transmembrane region"/>
    <property type="match status" value="2"/>
</dbReference>
<protein>
    <recommendedName>
        <fullName evidence="8">Magnesium transport protein CorA</fullName>
    </recommendedName>
</protein>
<evidence type="ECO:0000256" key="1">
    <source>
        <dbReference type="ARBA" id="ARBA00004651"/>
    </source>
</evidence>
<dbReference type="GO" id="GO:0015095">
    <property type="term" value="F:magnesium ion transmembrane transporter activity"/>
    <property type="evidence" value="ECO:0007669"/>
    <property type="project" value="UniProtKB-UniRule"/>
</dbReference>
<evidence type="ECO:0000313" key="10">
    <source>
        <dbReference type="EMBL" id="RJP26076.1"/>
    </source>
</evidence>
<comment type="subcellular location">
    <subcellularLocation>
        <location evidence="1">Cell membrane</location>
        <topology evidence="1">Multi-pass membrane protein</topology>
    </subcellularLocation>
    <subcellularLocation>
        <location evidence="8">Membrane</location>
        <topology evidence="8">Multi-pass membrane protein</topology>
    </subcellularLocation>
</comment>
<keyword evidence="4 8" id="KW-1003">Cell membrane</keyword>
<keyword evidence="8" id="KW-0460">Magnesium</keyword>
<dbReference type="InterPro" id="IPR002523">
    <property type="entry name" value="MgTranspt_CorA/ZnTranspt_ZntB"/>
</dbReference>
<evidence type="ECO:0000256" key="7">
    <source>
        <dbReference type="ARBA" id="ARBA00023136"/>
    </source>
</evidence>
<keyword evidence="5 8" id="KW-0812">Transmembrane</keyword>
<comment type="function">
    <text evidence="8">Mediates influx of magnesium ions.</text>
</comment>
<dbReference type="GO" id="GO:0050897">
    <property type="term" value="F:cobalt ion binding"/>
    <property type="evidence" value="ECO:0007669"/>
    <property type="project" value="TreeGrafter"/>
</dbReference>
<comment type="caution">
    <text evidence="10">The sequence shown here is derived from an EMBL/GenBank/DDBJ whole genome shotgun (WGS) entry which is preliminary data.</text>
</comment>
<dbReference type="PANTHER" id="PTHR46494">
    <property type="entry name" value="CORA FAMILY METAL ION TRANSPORTER (EUROFUNG)"/>
    <property type="match status" value="1"/>
</dbReference>
<keyword evidence="7 8" id="KW-0472">Membrane</keyword>
<dbReference type="InterPro" id="IPR004488">
    <property type="entry name" value="Mg/Co-transport_prot_CorA"/>
</dbReference>
<dbReference type="GO" id="GO:0005886">
    <property type="term" value="C:plasma membrane"/>
    <property type="evidence" value="ECO:0007669"/>
    <property type="project" value="UniProtKB-SubCell"/>
</dbReference>
<dbReference type="SUPFAM" id="SSF144083">
    <property type="entry name" value="Magnesium transport protein CorA, transmembrane region"/>
    <property type="match status" value="1"/>
</dbReference>
<dbReference type="Gene3D" id="3.30.460.20">
    <property type="entry name" value="CorA soluble domain-like"/>
    <property type="match status" value="1"/>
</dbReference>
<evidence type="ECO:0000256" key="3">
    <source>
        <dbReference type="ARBA" id="ARBA00022448"/>
    </source>
</evidence>